<feature type="domain" description="WAP" evidence="4">
    <location>
        <begin position="198"/>
        <end position="244"/>
    </location>
</feature>
<dbReference type="GO" id="GO:0005576">
    <property type="term" value="C:extracellular region"/>
    <property type="evidence" value="ECO:0007669"/>
    <property type="project" value="InterPro"/>
</dbReference>
<name>A0A8C8THQ9_PERMB</name>
<keyword evidence="1" id="KW-1015">Disulfide bond</keyword>
<dbReference type="PANTHER" id="PTHR47769:SF1">
    <property type="entry name" value="WAP FOUR-DISULFIDE CORE DOMAIN PROTEIN 8"/>
    <property type="match status" value="1"/>
</dbReference>
<feature type="domain" description="WAP" evidence="4">
    <location>
        <begin position="151"/>
        <end position="197"/>
    </location>
</feature>
<evidence type="ECO:0000259" key="3">
    <source>
        <dbReference type="PROSITE" id="PS50279"/>
    </source>
</evidence>
<dbReference type="PRINTS" id="PR00003">
    <property type="entry name" value="4DISULPHCORE"/>
</dbReference>
<dbReference type="Pfam" id="PF00095">
    <property type="entry name" value="WAP"/>
    <property type="match status" value="3"/>
</dbReference>
<evidence type="ECO:0000313" key="6">
    <source>
        <dbReference type="Proteomes" id="UP000694547"/>
    </source>
</evidence>
<reference evidence="5 6" key="1">
    <citation type="submission" date="2018-10" db="EMBL/GenBank/DDBJ databases">
        <title>Improved assembly of the deer mouse Peromyscus maniculatus genome.</title>
        <authorList>
            <person name="Lassance J.-M."/>
            <person name="Hoekstra H.E."/>
        </authorList>
    </citation>
    <scope>NUCLEOTIDE SEQUENCE [LARGE SCALE GENOMIC DNA]</scope>
</reference>
<dbReference type="InterPro" id="IPR036645">
    <property type="entry name" value="Elafin-like_sf"/>
</dbReference>
<accession>A0A8C8THQ9</accession>
<evidence type="ECO:0000256" key="2">
    <source>
        <dbReference type="SAM" id="SignalP"/>
    </source>
</evidence>
<dbReference type="PROSITE" id="PS51390">
    <property type="entry name" value="WAP"/>
    <property type="match status" value="3"/>
</dbReference>
<dbReference type="GeneTree" id="ENSGT00940000162037"/>
<dbReference type="SMART" id="SM00131">
    <property type="entry name" value="KU"/>
    <property type="match status" value="1"/>
</dbReference>
<dbReference type="AlphaFoldDB" id="A0A8C8THQ9"/>
<dbReference type="InterPro" id="IPR036880">
    <property type="entry name" value="Kunitz_BPTI_sf"/>
</dbReference>
<dbReference type="PRINTS" id="PR00759">
    <property type="entry name" value="BASICPTASE"/>
</dbReference>
<dbReference type="Proteomes" id="UP000694547">
    <property type="component" value="Chromosome 4"/>
</dbReference>
<reference evidence="5" key="3">
    <citation type="submission" date="2025-09" db="UniProtKB">
        <authorList>
            <consortium name="Ensembl"/>
        </authorList>
    </citation>
    <scope>IDENTIFICATION</scope>
</reference>
<dbReference type="CDD" id="cd00109">
    <property type="entry name" value="Kunitz-type"/>
    <property type="match status" value="1"/>
</dbReference>
<dbReference type="InterPro" id="IPR008197">
    <property type="entry name" value="WAP_dom"/>
</dbReference>
<dbReference type="InterPro" id="IPR020901">
    <property type="entry name" value="Prtase_inh_Kunz-CS"/>
</dbReference>
<dbReference type="InterPro" id="IPR002223">
    <property type="entry name" value="Kunitz_BPTI"/>
</dbReference>
<dbReference type="GO" id="GO:0004867">
    <property type="term" value="F:serine-type endopeptidase inhibitor activity"/>
    <property type="evidence" value="ECO:0007669"/>
    <property type="project" value="InterPro"/>
</dbReference>
<keyword evidence="6" id="KW-1185">Reference proteome</keyword>
<evidence type="ECO:0000256" key="1">
    <source>
        <dbReference type="ARBA" id="ARBA00023157"/>
    </source>
</evidence>
<feature type="chain" id="PRO_5035000414" description="WAP four-disulfide core domain protein 8" evidence="2">
    <location>
        <begin position="43"/>
        <end position="245"/>
    </location>
</feature>
<dbReference type="Gene3D" id="4.10.75.10">
    <property type="entry name" value="Elafin-like"/>
    <property type="match status" value="3"/>
</dbReference>
<feature type="domain" description="WAP" evidence="4">
    <location>
        <begin position="48"/>
        <end position="95"/>
    </location>
</feature>
<proteinExistence type="predicted"/>
<dbReference type="FunFam" id="4.10.410.10:FF:000017">
    <property type="entry name" value="papilin isoform X2"/>
    <property type="match status" value="1"/>
</dbReference>
<dbReference type="PROSITE" id="PS00280">
    <property type="entry name" value="BPTI_KUNITZ_1"/>
    <property type="match status" value="1"/>
</dbReference>
<dbReference type="Ensembl" id="ENSPEMT00000015825.2">
    <property type="protein sequence ID" value="ENSPEMP00000011635.2"/>
    <property type="gene ID" value="ENSPEMG00000012227.2"/>
</dbReference>
<evidence type="ECO:0008006" key="7">
    <source>
        <dbReference type="Google" id="ProtNLM"/>
    </source>
</evidence>
<feature type="signal peptide" evidence="2">
    <location>
        <begin position="1"/>
        <end position="42"/>
    </location>
</feature>
<evidence type="ECO:0000313" key="5">
    <source>
        <dbReference type="Ensembl" id="ENSPEMP00000011635.2"/>
    </source>
</evidence>
<dbReference type="SUPFAM" id="SSF57256">
    <property type="entry name" value="Elafin-like"/>
    <property type="match status" value="3"/>
</dbReference>
<protein>
    <recommendedName>
        <fullName evidence="7">WAP four-disulfide core domain protein 8</fullName>
    </recommendedName>
</protein>
<dbReference type="SMART" id="SM00217">
    <property type="entry name" value="WAP"/>
    <property type="match status" value="3"/>
</dbReference>
<feature type="domain" description="BPTI/Kunitz inhibitor" evidence="3">
    <location>
        <begin position="99"/>
        <end position="149"/>
    </location>
</feature>
<evidence type="ECO:0000259" key="4">
    <source>
        <dbReference type="PROSITE" id="PS51390"/>
    </source>
</evidence>
<dbReference type="PROSITE" id="PS50279">
    <property type="entry name" value="BPTI_KUNITZ_2"/>
    <property type="match status" value="1"/>
</dbReference>
<reference evidence="5" key="2">
    <citation type="submission" date="2025-08" db="UniProtKB">
        <authorList>
            <consortium name="Ensembl"/>
        </authorList>
    </citation>
    <scope>IDENTIFICATION</scope>
</reference>
<organism evidence="5 6">
    <name type="scientific">Peromyscus maniculatus bairdii</name>
    <name type="common">Prairie deer mouse</name>
    <dbReference type="NCBI Taxonomy" id="230844"/>
    <lineage>
        <taxon>Eukaryota</taxon>
        <taxon>Metazoa</taxon>
        <taxon>Chordata</taxon>
        <taxon>Craniata</taxon>
        <taxon>Vertebrata</taxon>
        <taxon>Euteleostomi</taxon>
        <taxon>Mammalia</taxon>
        <taxon>Eutheria</taxon>
        <taxon>Euarchontoglires</taxon>
        <taxon>Glires</taxon>
        <taxon>Rodentia</taxon>
        <taxon>Myomorpha</taxon>
        <taxon>Muroidea</taxon>
        <taxon>Cricetidae</taxon>
        <taxon>Neotominae</taxon>
        <taxon>Peromyscus</taxon>
    </lineage>
</organism>
<dbReference type="Pfam" id="PF00014">
    <property type="entry name" value="Kunitz_BPTI"/>
    <property type="match status" value="1"/>
</dbReference>
<dbReference type="PANTHER" id="PTHR47769">
    <property type="entry name" value="WAP FOUR-DISULFIDE CORE DOMAIN PROTEIN 8"/>
    <property type="match status" value="1"/>
</dbReference>
<dbReference type="SUPFAM" id="SSF57362">
    <property type="entry name" value="BPTI-like"/>
    <property type="match status" value="1"/>
</dbReference>
<sequence>MCLTQAPAPRSHRHLPLHGSTGFWRSGALLLLLFLSLEQTSAWHSAKIKHKVGECPRRSMECRDGVLTSCKTDFNCEAHLKCCPSACGKMCIDPYEEPCMLPSDTGDCQDNLTRWYFDSEKYFCRPFTYSGCRGNANNFLSKTDCKNACTLLVKKGQCPLFPFQMRMECPAACKNDMDCLEKEKCCESKCGFVCARAWLVKTGFCPSKPMTCSKIDKPKCLKDNDCPLNEKCCTRCGLKCLEPKF</sequence>
<dbReference type="Gene3D" id="4.10.410.10">
    <property type="entry name" value="Pancreatic trypsin inhibitor Kunitz domain"/>
    <property type="match status" value="1"/>
</dbReference>
<keyword evidence="2" id="KW-0732">Signal</keyword>